<dbReference type="Proteomes" id="UP000004169">
    <property type="component" value="Unassembled WGS sequence"/>
</dbReference>
<comment type="caution">
    <text evidence="2">The sequence shown here is derived from an EMBL/GenBank/DDBJ whole genome shotgun (WGS) entry which is preliminary data.</text>
</comment>
<reference evidence="2 3" key="1">
    <citation type="journal article" date="2012" name="J. Bacteriol.">
        <title>Draft Genome Sequence of the Purple Photosynthetic Bacterium Phaeospirillum molischianum DSM120, a Particularly Versatile Bacterium.</title>
        <authorList>
            <person name="Duquesne K."/>
            <person name="Prima V."/>
            <person name="Ji B."/>
            <person name="Rouy Z."/>
            <person name="Medigue C."/>
            <person name="Talla E."/>
            <person name="Sturgis J.N."/>
        </authorList>
    </citation>
    <scope>NUCLEOTIDE SEQUENCE [LARGE SCALE GENOMIC DNA]</scope>
    <source>
        <strain evidence="3">DSM120</strain>
    </source>
</reference>
<accession>H8FS43</accession>
<name>H8FS43_MAGML</name>
<feature type="region of interest" description="Disordered" evidence="1">
    <location>
        <begin position="136"/>
        <end position="172"/>
    </location>
</feature>
<proteinExistence type="predicted"/>
<protein>
    <submittedName>
        <fullName evidence="2">Uncharacterized protein</fullName>
    </submittedName>
</protein>
<evidence type="ECO:0000256" key="1">
    <source>
        <dbReference type="SAM" id="MobiDB-lite"/>
    </source>
</evidence>
<evidence type="ECO:0000313" key="2">
    <source>
        <dbReference type="EMBL" id="CCG41181.1"/>
    </source>
</evidence>
<gene>
    <name evidence="2" type="ORF">PHAMO_270022</name>
</gene>
<dbReference type="EMBL" id="CAHP01000020">
    <property type="protein sequence ID" value="CCG41181.1"/>
    <property type="molecule type" value="Genomic_DNA"/>
</dbReference>
<sequence>MLITLAIRSALIPRPDATFRFDPIRRASVSRSLIPTILATLIVTTLPNLAAGQGGTLTIDQPVSYGRLELGDSPPPRLIYSRPKSIGPITMDRAPIYLHVPSGHARNWRKNCRRYDACGERVYFVQENWYNQNYVRRSRDGHRDPPHERRDSHEQEPRGPMGNDHPGNGRDR</sequence>
<evidence type="ECO:0000313" key="3">
    <source>
        <dbReference type="Proteomes" id="UP000004169"/>
    </source>
</evidence>
<dbReference type="eggNOG" id="ENOG5031JJE">
    <property type="taxonomic scope" value="Bacteria"/>
</dbReference>
<organism evidence="2 3">
    <name type="scientific">Magnetospirillum molischianum DSM 120</name>
    <dbReference type="NCBI Taxonomy" id="1150626"/>
    <lineage>
        <taxon>Bacteria</taxon>
        <taxon>Pseudomonadati</taxon>
        <taxon>Pseudomonadota</taxon>
        <taxon>Alphaproteobacteria</taxon>
        <taxon>Rhodospirillales</taxon>
        <taxon>Rhodospirillaceae</taxon>
        <taxon>Magnetospirillum</taxon>
    </lineage>
</organism>
<keyword evidence="3" id="KW-1185">Reference proteome</keyword>
<feature type="compositionally biased region" description="Basic and acidic residues" evidence="1">
    <location>
        <begin position="137"/>
        <end position="157"/>
    </location>
</feature>
<dbReference type="AlphaFoldDB" id="H8FS43"/>